<keyword evidence="2" id="KW-0808">Transferase</keyword>
<dbReference type="SUPFAM" id="SSF53335">
    <property type="entry name" value="S-adenosyl-L-methionine-dependent methyltransferases"/>
    <property type="match status" value="1"/>
</dbReference>
<evidence type="ECO:0000256" key="1">
    <source>
        <dbReference type="ARBA" id="ARBA00022603"/>
    </source>
</evidence>
<gene>
    <name evidence="7" type="primary">LOC104717023</name>
</gene>
<keyword evidence="1" id="KW-0489">Methyltransferase</keyword>
<reference evidence="6" key="1">
    <citation type="journal article" date="2014" name="Nat. Commun.">
        <title>The emerging biofuel crop Camelina sativa retains a highly undifferentiated hexaploid genome structure.</title>
        <authorList>
            <person name="Kagale S."/>
            <person name="Koh C."/>
            <person name="Nixon J."/>
            <person name="Bollina V."/>
            <person name="Clarke W.E."/>
            <person name="Tuteja R."/>
            <person name="Spillane C."/>
            <person name="Robinson S.J."/>
            <person name="Links M.G."/>
            <person name="Clarke C."/>
            <person name="Higgins E.E."/>
            <person name="Huebert T."/>
            <person name="Sharpe A.G."/>
            <person name="Parkin I.A."/>
        </authorList>
    </citation>
    <scope>NUCLEOTIDE SEQUENCE [LARGE SCALE GENOMIC DNA]</scope>
    <source>
        <strain evidence="6">cv. DH55</strain>
    </source>
</reference>
<dbReference type="PANTHER" id="PTHR11746">
    <property type="entry name" value="O-METHYLTRANSFERASE"/>
    <property type="match status" value="1"/>
</dbReference>
<evidence type="ECO:0000259" key="5">
    <source>
        <dbReference type="Pfam" id="PF08100"/>
    </source>
</evidence>
<name>A0ABM0TXE0_CAMSA</name>
<accession>A0ABM0TXE0</accession>
<dbReference type="Pfam" id="PF08100">
    <property type="entry name" value="Dimerisation"/>
    <property type="match status" value="1"/>
</dbReference>
<evidence type="ECO:0000259" key="4">
    <source>
        <dbReference type="Pfam" id="PF00891"/>
    </source>
</evidence>
<dbReference type="InterPro" id="IPR036390">
    <property type="entry name" value="WH_DNA-bd_sf"/>
</dbReference>
<dbReference type="InterPro" id="IPR036388">
    <property type="entry name" value="WH-like_DNA-bd_sf"/>
</dbReference>
<dbReference type="RefSeq" id="XP_010432829.1">
    <property type="nucleotide sequence ID" value="XM_010434527.2"/>
</dbReference>
<protein>
    <submittedName>
        <fullName evidence="7">Indole glucosinolate O-methyltransferase 4</fullName>
    </submittedName>
</protein>
<evidence type="ECO:0000313" key="7">
    <source>
        <dbReference type="RefSeq" id="XP_010432829.1"/>
    </source>
</evidence>
<reference evidence="7" key="2">
    <citation type="submission" date="2025-08" db="UniProtKB">
        <authorList>
            <consortium name="RefSeq"/>
        </authorList>
    </citation>
    <scope>IDENTIFICATION</scope>
    <source>
        <tissue evidence="7">Leaf</tissue>
    </source>
</reference>
<evidence type="ECO:0000256" key="2">
    <source>
        <dbReference type="ARBA" id="ARBA00022679"/>
    </source>
</evidence>
<dbReference type="SUPFAM" id="SSF46785">
    <property type="entry name" value="Winged helix' DNA-binding domain"/>
    <property type="match status" value="1"/>
</dbReference>
<dbReference type="Gene3D" id="3.40.50.150">
    <property type="entry name" value="Vaccinia Virus protein VP39"/>
    <property type="match status" value="1"/>
</dbReference>
<feature type="domain" description="O-methyltransferase C-terminal" evidence="4">
    <location>
        <begin position="159"/>
        <end position="364"/>
    </location>
</feature>
<keyword evidence="6" id="KW-1185">Reference proteome</keyword>
<keyword evidence="3" id="KW-0949">S-adenosyl-L-methionine</keyword>
<dbReference type="Pfam" id="PF00891">
    <property type="entry name" value="Methyltransf_2"/>
    <property type="match status" value="1"/>
</dbReference>
<evidence type="ECO:0000256" key="3">
    <source>
        <dbReference type="ARBA" id="ARBA00022691"/>
    </source>
</evidence>
<dbReference type="Gene3D" id="1.10.10.10">
    <property type="entry name" value="Winged helix-like DNA-binding domain superfamily/Winged helix DNA-binding domain"/>
    <property type="match status" value="1"/>
</dbReference>
<dbReference type="InterPro" id="IPR029063">
    <property type="entry name" value="SAM-dependent_MTases_sf"/>
</dbReference>
<evidence type="ECO:0000313" key="6">
    <source>
        <dbReference type="Proteomes" id="UP000694864"/>
    </source>
</evidence>
<dbReference type="PROSITE" id="PS51683">
    <property type="entry name" value="SAM_OMT_II"/>
    <property type="match status" value="1"/>
</dbReference>
<proteinExistence type="predicted"/>
<dbReference type="InterPro" id="IPR001077">
    <property type="entry name" value="COMT_C"/>
</dbReference>
<organism evidence="6 7">
    <name type="scientific">Camelina sativa</name>
    <name type="common">False flax</name>
    <name type="synonym">Myagrum sativum</name>
    <dbReference type="NCBI Taxonomy" id="90675"/>
    <lineage>
        <taxon>Eukaryota</taxon>
        <taxon>Viridiplantae</taxon>
        <taxon>Streptophyta</taxon>
        <taxon>Embryophyta</taxon>
        <taxon>Tracheophyta</taxon>
        <taxon>Spermatophyta</taxon>
        <taxon>Magnoliopsida</taxon>
        <taxon>eudicotyledons</taxon>
        <taxon>Gunneridae</taxon>
        <taxon>Pentapetalae</taxon>
        <taxon>rosids</taxon>
        <taxon>malvids</taxon>
        <taxon>Brassicales</taxon>
        <taxon>Brassicaceae</taxon>
        <taxon>Camelineae</taxon>
        <taxon>Camelina</taxon>
    </lineage>
</organism>
<dbReference type="GeneID" id="104717023"/>
<sequence length="383" mass="42792">MENHVQEPLTTYPKPGLTKEQEQVAEEMMMGMQASRILNSLAFPMVFKAALELGVLDTIVAAGDDVWLSASEIAIALPTKPTNPEAPMLLDRMLRLLASHSILKCRIVESGENDRIRKTQRVYAAKPVCTWFVKRGKNSSGSLMPLFMLLQSQVFFKTWTHLKDMIQEGKDAFSSAHGVKLFEYIGLDEQFAGIFNQAMSETSSMVMKKILEVYKGFKDVNTLVDIGGRLGTTLNLITCKYPQIKGINFDLAEVLATAPSYPGVEHVSGDMFIEVPKGDAIFMKWILHDWNDEDCVKILKNCWKSLPEKGKVVTVDIVTPTEPKSDDFFSDIVFGMDMLMLTQQSGGKERSFSQFEALASASGFHKCEIAALAYTFSVIEFHK</sequence>
<dbReference type="InterPro" id="IPR016461">
    <property type="entry name" value="COMT-like"/>
</dbReference>
<dbReference type="PIRSF" id="PIRSF005739">
    <property type="entry name" value="O-mtase"/>
    <property type="match status" value="1"/>
</dbReference>
<dbReference type="InterPro" id="IPR012967">
    <property type="entry name" value="COMT_dimerisation"/>
</dbReference>
<feature type="domain" description="O-methyltransferase dimerisation" evidence="5">
    <location>
        <begin position="37"/>
        <end position="134"/>
    </location>
</feature>
<dbReference type="Proteomes" id="UP000694864">
    <property type="component" value="Chromosome 10"/>
</dbReference>